<dbReference type="EMBL" id="CCKQ01003420">
    <property type="protein sequence ID" value="CDW74537.1"/>
    <property type="molecule type" value="Genomic_DNA"/>
</dbReference>
<organism evidence="1 2">
    <name type="scientific">Stylonychia lemnae</name>
    <name type="common">Ciliate</name>
    <dbReference type="NCBI Taxonomy" id="5949"/>
    <lineage>
        <taxon>Eukaryota</taxon>
        <taxon>Sar</taxon>
        <taxon>Alveolata</taxon>
        <taxon>Ciliophora</taxon>
        <taxon>Intramacronucleata</taxon>
        <taxon>Spirotrichea</taxon>
        <taxon>Stichotrichia</taxon>
        <taxon>Sporadotrichida</taxon>
        <taxon>Oxytrichidae</taxon>
        <taxon>Stylonychinae</taxon>
        <taxon>Stylonychia</taxon>
    </lineage>
</organism>
<dbReference type="Proteomes" id="UP000039865">
    <property type="component" value="Unassembled WGS sequence"/>
</dbReference>
<reference evidence="1 2" key="1">
    <citation type="submission" date="2014-06" db="EMBL/GenBank/DDBJ databases">
        <authorList>
            <person name="Swart Estienne"/>
        </authorList>
    </citation>
    <scope>NUCLEOTIDE SEQUENCE [LARGE SCALE GENOMIC DNA]</scope>
    <source>
        <strain evidence="1 2">130c</strain>
    </source>
</reference>
<name>A0A077ZY37_STYLE</name>
<keyword evidence="2" id="KW-1185">Reference proteome</keyword>
<accession>A0A077ZY37</accession>
<gene>
    <name evidence="1" type="primary">Contig4925.g5271</name>
    <name evidence="1" type="ORF">STYLEM_3517</name>
</gene>
<dbReference type="AlphaFoldDB" id="A0A077ZY37"/>
<protein>
    <submittedName>
        <fullName evidence="1">Uncharacterized protein</fullName>
    </submittedName>
</protein>
<evidence type="ECO:0000313" key="2">
    <source>
        <dbReference type="Proteomes" id="UP000039865"/>
    </source>
</evidence>
<sequence length="81" mass="9414">MKDKVISVYQNQISVLNILDIFQPIIVEKLQNTKDFISTIAKLSDDFFIVGLVNGQFQLRSLSQPSFQQIFDSPLYNCDWR</sequence>
<proteinExistence type="predicted"/>
<evidence type="ECO:0000313" key="1">
    <source>
        <dbReference type="EMBL" id="CDW74537.1"/>
    </source>
</evidence>
<dbReference type="InParanoid" id="A0A077ZY37"/>